<evidence type="ECO:0000259" key="2">
    <source>
        <dbReference type="PROSITE" id="PS50839"/>
    </source>
</evidence>
<evidence type="ECO:0000313" key="5">
    <source>
        <dbReference type="Proteomes" id="UP000268059"/>
    </source>
</evidence>
<reference evidence="4 5" key="1">
    <citation type="submission" date="2018-11" db="EMBL/GenBank/DDBJ databases">
        <title>Novel Erysipelotrichaceae bacterium isolated from small intestine of a swine.</title>
        <authorList>
            <person name="Kim J.S."/>
            <person name="Choe H."/>
            <person name="Lee Y.R."/>
            <person name="Kim K.M."/>
            <person name="Park D.S."/>
        </authorList>
    </citation>
    <scope>NUCLEOTIDE SEQUENCE [LARGE SCALE GENOMIC DNA]</scope>
    <source>
        <strain evidence="4 5">SG0102</strain>
    </source>
</reference>
<feature type="transmembrane region" description="Helical" evidence="1">
    <location>
        <begin position="249"/>
        <end position="274"/>
    </location>
</feature>
<dbReference type="PANTHER" id="PTHR45138">
    <property type="entry name" value="REGULATORY COMPONENTS OF SENSORY TRANSDUCTION SYSTEM"/>
    <property type="match status" value="1"/>
</dbReference>
<protein>
    <submittedName>
        <fullName evidence="4">Sensor domain-containing diguanylate cyclase</fullName>
    </submittedName>
</protein>
<dbReference type="Proteomes" id="UP000268059">
    <property type="component" value="Chromosome"/>
</dbReference>
<dbReference type="PROSITE" id="PS50839">
    <property type="entry name" value="CHASE"/>
    <property type="match status" value="1"/>
</dbReference>
<dbReference type="SMART" id="SM01079">
    <property type="entry name" value="CHASE"/>
    <property type="match status" value="1"/>
</dbReference>
<keyword evidence="1" id="KW-0472">Membrane</keyword>
<sequence>MNLSKRKNVIIAVLVFLLGMAIVGVTARQENIAQKQRKVVKAQLHLNSATASLKKDLQEAATATEVLEAVAHATNGSTAELYKTMKSTYEKTKNIYSLHIAPKGVVTSVYPPVKNKMGKIDFLHDQETKEVSVYSRNKNVTIIRGPFALQEGGQGIAIQNPVFLHNKFWGFTVASIKTNDLFNDSLSSLEDSGYYYNLYKSHVNESSFEKMASSHHKLYHPVVAYFRVGASSWKLEVEKANANVISKEVMLIIILGTLLAIVISVMLYMILSYLKSQKELTRLVNVDYLTNVYNRHGFDSHSSELLKEHPEGVYTGLLIDVDNFKSVNDLYGHAIGDETLKHLAGMLKLYFGHHAIYGRNGGDEFSALIKNMNEEEVTVFLNKFIHRPFSFEYQGKEYKYSISIGYAIYPTQAKDLSELMRKADMALYSVKLRGKHGLSLSYNMFVI</sequence>
<dbReference type="InterPro" id="IPR043128">
    <property type="entry name" value="Rev_trsase/Diguanyl_cyclase"/>
</dbReference>
<dbReference type="CDD" id="cd01949">
    <property type="entry name" value="GGDEF"/>
    <property type="match status" value="1"/>
</dbReference>
<dbReference type="NCBIfam" id="TIGR00254">
    <property type="entry name" value="GGDEF"/>
    <property type="match status" value="1"/>
</dbReference>
<evidence type="ECO:0000313" key="4">
    <source>
        <dbReference type="EMBL" id="BBH26744.1"/>
    </source>
</evidence>
<dbReference type="PANTHER" id="PTHR45138:SF9">
    <property type="entry name" value="DIGUANYLATE CYCLASE DGCM-RELATED"/>
    <property type="match status" value="1"/>
</dbReference>
<dbReference type="GO" id="GO:0052621">
    <property type="term" value="F:diguanylate cyclase activity"/>
    <property type="evidence" value="ECO:0007669"/>
    <property type="project" value="TreeGrafter"/>
</dbReference>
<dbReference type="KEGG" id="ebm:SG0102_16780"/>
<accession>A0A3G9JV22</accession>
<feature type="domain" description="CHASE" evidence="2">
    <location>
        <begin position="102"/>
        <end position="189"/>
    </location>
</feature>
<evidence type="ECO:0000259" key="3">
    <source>
        <dbReference type="PROSITE" id="PS50887"/>
    </source>
</evidence>
<keyword evidence="5" id="KW-1185">Reference proteome</keyword>
<gene>
    <name evidence="4" type="ORF">SG0102_16780</name>
</gene>
<keyword evidence="1" id="KW-1133">Transmembrane helix</keyword>
<dbReference type="InParanoid" id="A0A3G9JV22"/>
<feature type="domain" description="GGDEF" evidence="3">
    <location>
        <begin position="312"/>
        <end position="443"/>
    </location>
</feature>
<dbReference type="InterPro" id="IPR006189">
    <property type="entry name" value="CHASE_dom"/>
</dbReference>
<name>A0A3G9JV22_9FIRM</name>
<dbReference type="SMART" id="SM00267">
    <property type="entry name" value="GGDEF"/>
    <property type="match status" value="1"/>
</dbReference>
<proteinExistence type="predicted"/>
<dbReference type="PROSITE" id="PS50887">
    <property type="entry name" value="GGDEF"/>
    <property type="match status" value="1"/>
</dbReference>
<evidence type="ECO:0000256" key="1">
    <source>
        <dbReference type="SAM" id="Phobius"/>
    </source>
</evidence>
<dbReference type="Gene3D" id="3.30.70.270">
    <property type="match status" value="1"/>
</dbReference>
<keyword evidence="1" id="KW-0812">Transmembrane</keyword>
<dbReference type="EMBL" id="AP019309">
    <property type="protein sequence ID" value="BBH26744.1"/>
    <property type="molecule type" value="Genomic_DNA"/>
</dbReference>
<dbReference type="InterPro" id="IPR050469">
    <property type="entry name" value="Diguanylate_Cyclase"/>
</dbReference>
<dbReference type="InterPro" id="IPR000160">
    <property type="entry name" value="GGDEF_dom"/>
</dbReference>
<dbReference type="AlphaFoldDB" id="A0A3G9JV22"/>
<organism evidence="4 5">
    <name type="scientific">Intestinibaculum porci</name>
    <dbReference type="NCBI Taxonomy" id="2487118"/>
    <lineage>
        <taxon>Bacteria</taxon>
        <taxon>Bacillati</taxon>
        <taxon>Bacillota</taxon>
        <taxon>Erysipelotrichia</taxon>
        <taxon>Erysipelotrichales</taxon>
        <taxon>Erysipelotrichaceae</taxon>
        <taxon>Intestinibaculum</taxon>
    </lineage>
</organism>
<dbReference type="SUPFAM" id="SSF55073">
    <property type="entry name" value="Nucleotide cyclase"/>
    <property type="match status" value="1"/>
</dbReference>
<dbReference type="Pfam" id="PF00990">
    <property type="entry name" value="GGDEF"/>
    <property type="match status" value="1"/>
</dbReference>
<dbReference type="InterPro" id="IPR029787">
    <property type="entry name" value="Nucleotide_cyclase"/>
</dbReference>